<name>A0A7S1QP08_NEODS</name>
<keyword evidence="3" id="KW-0862">Zinc</keyword>
<evidence type="ECO:0000256" key="1">
    <source>
        <dbReference type="ARBA" id="ARBA00022723"/>
    </source>
</evidence>
<dbReference type="InterPro" id="IPR046341">
    <property type="entry name" value="SET_dom_sf"/>
</dbReference>
<evidence type="ECO:0000313" key="7">
    <source>
        <dbReference type="EMBL" id="CAD9144382.1"/>
    </source>
</evidence>
<dbReference type="GO" id="GO:0005634">
    <property type="term" value="C:nucleus"/>
    <property type="evidence" value="ECO:0007669"/>
    <property type="project" value="TreeGrafter"/>
</dbReference>
<evidence type="ECO:0000259" key="6">
    <source>
        <dbReference type="PROSITE" id="PS50865"/>
    </source>
</evidence>
<evidence type="ECO:0000256" key="4">
    <source>
        <dbReference type="PROSITE-ProRule" id="PRU00134"/>
    </source>
</evidence>
<organism evidence="7">
    <name type="scientific">Neobodo designis</name>
    <name type="common">Flagellated protozoan</name>
    <name type="synonym">Bodo designis</name>
    <dbReference type="NCBI Taxonomy" id="312471"/>
    <lineage>
        <taxon>Eukaryota</taxon>
        <taxon>Discoba</taxon>
        <taxon>Euglenozoa</taxon>
        <taxon>Kinetoplastea</taxon>
        <taxon>Metakinetoplastina</taxon>
        <taxon>Neobodonida</taxon>
        <taxon>Neobodo</taxon>
    </lineage>
</organism>
<dbReference type="InterPro" id="IPR050869">
    <property type="entry name" value="H3K4_H4K5_MeTrfase"/>
</dbReference>
<dbReference type="SUPFAM" id="SSF144232">
    <property type="entry name" value="HIT/MYND zinc finger-like"/>
    <property type="match status" value="1"/>
</dbReference>
<dbReference type="AlphaFoldDB" id="A0A7S1QP08"/>
<dbReference type="GO" id="GO:0008270">
    <property type="term" value="F:zinc ion binding"/>
    <property type="evidence" value="ECO:0007669"/>
    <property type="project" value="UniProtKB-KW"/>
</dbReference>
<reference evidence="7" key="1">
    <citation type="submission" date="2021-01" db="EMBL/GenBank/DDBJ databases">
        <authorList>
            <person name="Corre E."/>
            <person name="Pelletier E."/>
            <person name="Niang G."/>
            <person name="Scheremetjew M."/>
            <person name="Finn R."/>
            <person name="Kale V."/>
            <person name="Holt S."/>
            <person name="Cochrane G."/>
            <person name="Meng A."/>
            <person name="Brown T."/>
            <person name="Cohen L."/>
        </authorList>
    </citation>
    <scope>NUCLEOTIDE SEQUENCE</scope>
    <source>
        <strain evidence="7">CCAP 1951/1</strain>
    </source>
</reference>
<dbReference type="PROSITE" id="PS01360">
    <property type="entry name" value="ZF_MYND_1"/>
    <property type="match status" value="1"/>
</dbReference>
<dbReference type="Gene3D" id="6.10.140.2220">
    <property type="match status" value="1"/>
</dbReference>
<evidence type="ECO:0000256" key="2">
    <source>
        <dbReference type="ARBA" id="ARBA00022771"/>
    </source>
</evidence>
<dbReference type="InterPro" id="IPR002893">
    <property type="entry name" value="Znf_MYND"/>
</dbReference>
<dbReference type="Pfam" id="PF01753">
    <property type="entry name" value="zf-MYND"/>
    <property type="match status" value="1"/>
</dbReference>
<dbReference type="SUPFAM" id="SSF82199">
    <property type="entry name" value="SET domain"/>
    <property type="match status" value="1"/>
</dbReference>
<evidence type="ECO:0000256" key="3">
    <source>
        <dbReference type="ARBA" id="ARBA00022833"/>
    </source>
</evidence>
<evidence type="ECO:0008006" key="8">
    <source>
        <dbReference type="Google" id="ProtNLM"/>
    </source>
</evidence>
<evidence type="ECO:0000259" key="5">
    <source>
        <dbReference type="PROSITE" id="PS50280"/>
    </source>
</evidence>
<feature type="domain" description="MYND-type" evidence="6">
    <location>
        <begin position="71"/>
        <end position="111"/>
    </location>
</feature>
<dbReference type="PANTHER" id="PTHR12197:SF251">
    <property type="entry name" value="EG:BACR7C10.4 PROTEIN"/>
    <property type="match status" value="1"/>
</dbReference>
<dbReference type="Gene3D" id="2.170.270.10">
    <property type="entry name" value="SET domain"/>
    <property type="match status" value="1"/>
</dbReference>
<protein>
    <recommendedName>
        <fullName evidence="8">SET domain-containing protein</fullName>
    </recommendedName>
</protein>
<proteinExistence type="predicted"/>
<accession>A0A7S1QP08</accession>
<gene>
    <name evidence="7" type="ORF">NDES1114_LOCUS29417</name>
</gene>
<dbReference type="PROSITE" id="PS50865">
    <property type="entry name" value="ZF_MYND_2"/>
    <property type="match status" value="1"/>
</dbReference>
<sequence length="340" mass="35931">MASPGDQAPAELTALLERMGVACAVVETKEQGKHVKALADFAEGAELFEEAPIVAWPIHASDGSLDPKTFCDGCMRAVASGSSVACDGCRDAVYCTVECQARAGPAHSFLCKKLAALRGFHAAEAASTSGAAPISAESVARCVATIAVRYLRLKAQNPDASPAELFVYAAHAFNRLLEPPVSATFEDADPAKWAGIVRRVMEPTLAANLPPSAVEGLLSDETIRTLLGELTINAQGLFVKPAEDSAAAPVHAAGVFTIQSCFNHSCCPNARVRCGTNSDITLEMIKPVKAGEEITISYLPPLVLELEPVAKRNERLKPYFFTCRCPKCTSELAAAAASRE</sequence>
<feature type="domain" description="SET" evidence="5">
    <location>
        <begin position="21"/>
        <end position="299"/>
    </location>
</feature>
<dbReference type="EMBL" id="HBGF01043979">
    <property type="protein sequence ID" value="CAD9144382.1"/>
    <property type="molecule type" value="Transcribed_RNA"/>
</dbReference>
<dbReference type="Gene3D" id="1.10.220.160">
    <property type="match status" value="1"/>
</dbReference>
<dbReference type="CDD" id="cd20071">
    <property type="entry name" value="SET_SMYD"/>
    <property type="match status" value="1"/>
</dbReference>
<dbReference type="InterPro" id="IPR001214">
    <property type="entry name" value="SET_dom"/>
</dbReference>
<dbReference type="PANTHER" id="PTHR12197">
    <property type="entry name" value="HISTONE-LYSINE N-METHYLTRANSFERASE SMYD"/>
    <property type="match status" value="1"/>
</dbReference>
<keyword evidence="1" id="KW-0479">Metal-binding</keyword>
<dbReference type="PROSITE" id="PS50280">
    <property type="entry name" value="SET"/>
    <property type="match status" value="1"/>
</dbReference>
<dbReference type="Pfam" id="PF00856">
    <property type="entry name" value="SET"/>
    <property type="match status" value="1"/>
</dbReference>
<keyword evidence="2 4" id="KW-0863">Zinc-finger</keyword>